<sequence>MRPPATPTASTMHTGRRPAIVNRRFPVAPQVGARISTSHRSRKDVYLMLLEVGDTYSLSPWGAWLTKQGSLQKDVDFIAWPPPSPDTMPMSPAEFGIFLLTEAQREPWLMPAAKGDDPAPCQPQLLKCECPPCSPSRTAGQNSTTATSLTPVEPTVARGDAVPRLRGRL</sequence>
<feature type="region of interest" description="Disordered" evidence="1">
    <location>
        <begin position="134"/>
        <end position="153"/>
    </location>
</feature>
<comment type="caution">
    <text evidence="2">The sequence shown here is derived from an EMBL/GenBank/DDBJ whole genome shotgun (WGS) entry which is preliminary data.</text>
</comment>
<evidence type="ECO:0000256" key="1">
    <source>
        <dbReference type="SAM" id="MobiDB-lite"/>
    </source>
</evidence>
<organism evidence="2 3">
    <name type="scientific">Bos mutus</name>
    <name type="common">wild yak</name>
    <dbReference type="NCBI Taxonomy" id="72004"/>
    <lineage>
        <taxon>Eukaryota</taxon>
        <taxon>Metazoa</taxon>
        <taxon>Chordata</taxon>
        <taxon>Craniata</taxon>
        <taxon>Vertebrata</taxon>
        <taxon>Euteleostomi</taxon>
        <taxon>Mammalia</taxon>
        <taxon>Eutheria</taxon>
        <taxon>Laurasiatheria</taxon>
        <taxon>Artiodactyla</taxon>
        <taxon>Ruminantia</taxon>
        <taxon>Pecora</taxon>
        <taxon>Bovidae</taxon>
        <taxon>Bovinae</taxon>
        <taxon>Bos</taxon>
    </lineage>
</organism>
<reference evidence="2" key="1">
    <citation type="submission" date="2019-10" db="EMBL/GenBank/DDBJ databases">
        <title>The sequence and de novo assembly of the wild yak genome.</title>
        <authorList>
            <person name="Liu Y."/>
        </authorList>
    </citation>
    <scope>NUCLEOTIDE SEQUENCE [LARGE SCALE GENOMIC DNA]</scope>
    <source>
        <strain evidence="2">WY2019</strain>
    </source>
</reference>
<dbReference type="AlphaFoldDB" id="A0A6B0RCG7"/>
<evidence type="ECO:0000313" key="3">
    <source>
        <dbReference type="Proteomes" id="UP000322234"/>
    </source>
</evidence>
<proteinExistence type="predicted"/>
<feature type="compositionally biased region" description="Polar residues" evidence="1">
    <location>
        <begin position="135"/>
        <end position="150"/>
    </location>
</feature>
<gene>
    <name evidence="2" type="ORF">E5288_WYG007475</name>
</gene>
<protein>
    <submittedName>
        <fullName evidence="2">Uncharacterized protein</fullName>
    </submittedName>
</protein>
<accession>A0A6B0RCG7</accession>
<dbReference type="EMBL" id="VBQZ03000036">
    <property type="protein sequence ID" value="MXQ87022.1"/>
    <property type="molecule type" value="Genomic_DNA"/>
</dbReference>
<dbReference type="Proteomes" id="UP000322234">
    <property type="component" value="Unassembled WGS sequence"/>
</dbReference>
<evidence type="ECO:0000313" key="2">
    <source>
        <dbReference type="EMBL" id="MXQ87022.1"/>
    </source>
</evidence>
<name>A0A6B0RCG7_9CETA</name>
<keyword evidence="3" id="KW-1185">Reference proteome</keyword>